<reference evidence="3" key="1">
    <citation type="submission" date="2021-02" db="EMBL/GenBank/DDBJ databases">
        <authorList>
            <person name="Nowell W R."/>
        </authorList>
    </citation>
    <scope>NUCLEOTIDE SEQUENCE</scope>
</reference>
<dbReference type="Proteomes" id="UP000663855">
    <property type="component" value="Unassembled WGS sequence"/>
</dbReference>
<feature type="domain" description="C3H1-type" evidence="2">
    <location>
        <begin position="102"/>
        <end position="130"/>
    </location>
</feature>
<keyword evidence="1" id="KW-0479">Metal-binding</keyword>
<sequence length="286" mass="33512">MTSKKSKIDELVEQTGAIALNPSNATSSQTADYYHDQKETDRINFARLEKGLLLFIYVYETSKSTLATEMLFWDHRICVHVITTGKCSKSSDQCRSEHQSSYRQTNLCPYWYINNRCTFGSKCQNSHRLEAVPNEHRYIRTETEGDVFKLLRFIRNFAGHYIDSMIADQQQLYKDILIVMVHLVHVLSRKNARSVEHLHLFLEKTTINQMISEENLLSELEKPFSVPEVFFDLRLNYSATWYRPTGNKRDVNFNQLSPGFVTYFNRIFLDYYQGRLKSRGAKPAWC</sequence>
<dbReference type="SMART" id="SM00356">
    <property type="entry name" value="ZnF_C3H1"/>
    <property type="match status" value="2"/>
</dbReference>
<keyword evidence="1" id="KW-0863">Zinc-finger</keyword>
<evidence type="ECO:0000313" key="3">
    <source>
        <dbReference type="EMBL" id="CAF1338800.1"/>
    </source>
</evidence>
<dbReference type="InterPro" id="IPR000571">
    <property type="entry name" value="Znf_CCCH"/>
</dbReference>
<feature type="zinc finger region" description="C3H1-type" evidence="1">
    <location>
        <begin position="102"/>
        <end position="130"/>
    </location>
</feature>
<evidence type="ECO:0000313" key="4">
    <source>
        <dbReference type="EMBL" id="CAF1926553.1"/>
    </source>
</evidence>
<dbReference type="Gene3D" id="4.10.1000.10">
    <property type="entry name" value="Zinc finger, CCCH-type"/>
    <property type="match status" value="1"/>
</dbReference>
<comment type="caution">
    <text evidence="3">The sequence shown here is derived from an EMBL/GenBank/DDBJ whole genome shotgun (WGS) entry which is preliminary data.</text>
</comment>
<keyword evidence="1" id="KW-0862">Zinc</keyword>
<dbReference type="Proteomes" id="UP000663824">
    <property type="component" value="Unassembled WGS sequence"/>
</dbReference>
<organism evidence="3 7">
    <name type="scientific">Rotaria magnacalcarata</name>
    <dbReference type="NCBI Taxonomy" id="392030"/>
    <lineage>
        <taxon>Eukaryota</taxon>
        <taxon>Metazoa</taxon>
        <taxon>Spiralia</taxon>
        <taxon>Gnathifera</taxon>
        <taxon>Rotifera</taxon>
        <taxon>Eurotatoria</taxon>
        <taxon>Bdelloidea</taxon>
        <taxon>Philodinida</taxon>
        <taxon>Philodinidae</taxon>
        <taxon>Rotaria</taxon>
    </lineage>
</organism>
<proteinExistence type="predicted"/>
<dbReference type="EMBL" id="CAJOBI010053956">
    <property type="protein sequence ID" value="CAF4385325.1"/>
    <property type="molecule type" value="Genomic_DNA"/>
</dbReference>
<dbReference type="PROSITE" id="PS50103">
    <property type="entry name" value="ZF_C3H1"/>
    <property type="match status" value="1"/>
</dbReference>
<dbReference type="EMBL" id="CAJOBH010003213">
    <property type="protein sequence ID" value="CAF3942683.1"/>
    <property type="molecule type" value="Genomic_DNA"/>
</dbReference>
<evidence type="ECO:0000256" key="1">
    <source>
        <dbReference type="PROSITE-ProRule" id="PRU00723"/>
    </source>
</evidence>
<dbReference type="Proteomes" id="UP000681967">
    <property type="component" value="Unassembled WGS sequence"/>
</dbReference>
<protein>
    <recommendedName>
        <fullName evidence="2">C3H1-type domain-containing protein</fullName>
    </recommendedName>
</protein>
<accession>A0A815GI01</accession>
<dbReference type="AlphaFoldDB" id="A0A815GI01"/>
<dbReference type="EMBL" id="CAJNRE010000375">
    <property type="protein sequence ID" value="CAF1926553.1"/>
    <property type="molecule type" value="Genomic_DNA"/>
</dbReference>
<dbReference type="EMBL" id="CAJNOV010008811">
    <property type="protein sequence ID" value="CAF1338800.1"/>
    <property type="molecule type" value="Genomic_DNA"/>
</dbReference>
<gene>
    <name evidence="5" type="ORF">BYL167_LOCUS10602</name>
    <name evidence="3" type="ORF">CJN711_LOCUS18813</name>
    <name evidence="4" type="ORF">MBJ925_LOCUS3433</name>
    <name evidence="6" type="ORF">SMN809_LOCUS29759</name>
</gene>
<dbReference type="GO" id="GO:0008270">
    <property type="term" value="F:zinc ion binding"/>
    <property type="evidence" value="ECO:0007669"/>
    <property type="project" value="UniProtKB-KW"/>
</dbReference>
<name>A0A815GI01_9BILA</name>
<dbReference type="Proteomes" id="UP000676336">
    <property type="component" value="Unassembled WGS sequence"/>
</dbReference>
<evidence type="ECO:0000259" key="2">
    <source>
        <dbReference type="PROSITE" id="PS50103"/>
    </source>
</evidence>
<evidence type="ECO:0000313" key="5">
    <source>
        <dbReference type="EMBL" id="CAF3942683.1"/>
    </source>
</evidence>
<evidence type="ECO:0000313" key="6">
    <source>
        <dbReference type="EMBL" id="CAF4385325.1"/>
    </source>
</evidence>
<evidence type="ECO:0000313" key="7">
    <source>
        <dbReference type="Proteomes" id="UP000663855"/>
    </source>
</evidence>